<dbReference type="PROSITE" id="PS50157">
    <property type="entry name" value="ZINC_FINGER_C2H2_2"/>
    <property type="match status" value="1"/>
</dbReference>
<reference evidence="3" key="1">
    <citation type="submission" date="2019-08" db="EMBL/GenBank/DDBJ databases">
        <title>The genome of the North American firefly Photinus pyralis.</title>
        <authorList>
            <consortium name="Photinus pyralis genome working group"/>
            <person name="Fallon T.R."/>
            <person name="Sander Lower S.E."/>
            <person name="Weng J.-K."/>
        </authorList>
    </citation>
    <scope>NUCLEOTIDE SEQUENCE</scope>
    <source>
        <strain evidence="3">TRF0915ILg1</strain>
        <tissue evidence="3">Whole body</tissue>
    </source>
</reference>
<evidence type="ECO:0000313" key="3">
    <source>
        <dbReference type="EMBL" id="KAF2880061.1"/>
    </source>
</evidence>
<dbReference type="Gene3D" id="3.30.160.60">
    <property type="entry name" value="Classic Zinc Finger"/>
    <property type="match status" value="1"/>
</dbReference>
<protein>
    <recommendedName>
        <fullName evidence="2">C2H2-type domain-containing protein</fullName>
    </recommendedName>
</protein>
<gene>
    <name evidence="3" type="ORF">ILUMI_26130</name>
</gene>
<sequence length="329" mass="38151">MLQICRICLREIKNQNFITLDDRKKSLQLKREISFCLPEISINLVKDPVLCESCVTSLHVMYVFQNKCLRTENIIKNYMYSNKLEVGSVSLVDFYENAKAENLQSSELQTCNKPVQSNRLQLPQAAVYDPNHDFIEDLNNALDKILENDTSGLMSSMQVGLSEQCLLKKETGGNNINENRMNIDYSIVKVEPVLDTSEERCLDLSSIFDSMNEEEEQVPDPTPKPCFIKLIPLQYQLFQQTTSMRNNEDNKTNLDGESDTRQNTLKKRISFPCKICSKKFSLQFHLLQHMKSHEQDRPNMFTCKKCNFTTSLQITFQIHMDMHKYNSNL</sequence>
<dbReference type="InterPro" id="IPR013087">
    <property type="entry name" value="Znf_C2H2_type"/>
</dbReference>
<feature type="domain" description="C2H2-type" evidence="2">
    <location>
        <begin position="271"/>
        <end position="298"/>
    </location>
</feature>
<dbReference type="AlphaFoldDB" id="A0A8K0C768"/>
<name>A0A8K0C768_IGNLU</name>
<comment type="caution">
    <text evidence="3">The sequence shown here is derived from an EMBL/GenBank/DDBJ whole genome shotgun (WGS) entry which is preliminary data.</text>
</comment>
<keyword evidence="1" id="KW-0862">Zinc</keyword>
<dbReference type="EMBL" id="VTPC01091033">
    <property type="protein sequence ID" value="KAF2880061.1"/>
    <property type="molecule type" value="Genomic_DNA"/>
</dbReference>
<dbReference type="InterPro" id="IPR036236">
    <property type="entry name" value="Znf_C2H2_sf"/>
</dbReference>
<evidence type="ECO:0000259" key="2">
    <source>
        <dbReference type="PROSITE" id="PS50157"/>
    </source>
</evidence>
<dbReference type="SUPFAM" id="SSF57667">
    <property type="entry name" value="beta-beta-alpha zinc fingers"/>
    <property type="match status" value="1"/>
</dbReference>
<keyword evidence="1" id="KW-0479">Metal-binding</keyword>
<dbReference type="SMART" id="SM00355">
    <property type="entry name" value="ZnF_C2H2"/>
    <property type="match status" value="2"/>
</dbReference>
<accession>A0A8K0C768</accession>
<dbReference type="GO" id="GO:0005634">
    <property type="term" value="C:nucleus"/>
    <property type="evidence" value="ECO:0007669"/>
    <property type="project" value="InterPro"/>
</dbReference>
<dbReference type="OrthoDB" id="6759226at2759"/>
<evidence type="ECO:0000256" key="1">
    <source>
        <dbReference type="PROSITE-ProRule" id="PRU00042"/>
    </source>
</evidence>
<dbReference type="PROSITE" id="PS00028">
    <property type="entry name" value="ZINC_FINGER_C2H2_1"/>
    <property type="match status" value="1"/>
</dbReference>
<dbReference type="GO" id="GO:0008270">
    <property type="term" value="F:zinc ion binding"/>
    <property type="evidence" value="ECO:0007669"/>
    <property type="project" value="UniProtKB-KW"/>
</dbReference>
<dbReference type="SMART" id="SM00868">
    <property type="entry name" value="zf-AD"/>
    <property type="match status" value="1"/>
</dbReference>
<proteinExistence type="predicted"/>
<keyword evidence="1" id="KW-0863">Zinc-finger</keyword>
<keyword evidence="4" id="KW-1185">Reference proteome</keyword>
<dbReference type="Proteomes" id="UP000801492">
    <property type="component" value="Unassembled WGS sequence"/>
</dbReference>
<evidence type="ECO:0000313" key="4">
    <source>
        <dbReference type="Proteomes" id="UP000801492"/>
    </source>
</evidence>
<dbReference type="InterPro" id="IPR012934">
    <property type="entry name" value="Znf_AD"/>
</dbReference>
<organism evidence="3 4">
    <name type="scientific">Ignelater luminosus</name>
    <name type="common">Cucubano</name>
    <name type="synonym">Pyrophorus luminosus</name>
    <dbReference type="NCBI Taxonomy" id="2038154"/>
    <lineage>
        <taxon>Eukaryota</taxon>
        <taxon>Metazoa</taxon>
        <taxon>Ecdysozoa</taxon>
        <taxon>Arthropoda</taxon>
        <taxon>Hexapoda</taxon>
        <taxon>Insecta</taxon>
        <taxon>Pterygota</taxon>
        <taxon>Neoptera</taxon>
        <taxon>Endopterygota</taxon>
        <taxon>Coleoptera</taxon>
        <taxon>Polyphaga</taxon>
        <taxon>Elateriformia</taxon>
        <taxon>Elateroidea</taxon>
        <taxon>Elateridae</taxon>
        <taxon>Agrypninae</taxon>
        <taxon>Pyrophorini</taxon>
        <taxon>Ignelater</taxon>
    </lineage>
</organism>